<feature type="region of interest" description="Disordered" evidence="5">
    <location>
        <begin position="1073"/>
        <end position="1108"/>
    </location>
</feature>
<dbReference type="InterPro" id="IPR042099">
    <property type="entry name" value="ANL_N_sf"/>
</dbReference>
<dbReference type="InterPro" id="IPR014031">
    <property type="entry name" value="Ketoacyl_synth_C"/>
</dbReference>
<proteinExistence type="predicted"/>
<dbReference type="InterPro" id="IPR020841">
    <property type="entry name" value="PKS_Beta-ketoAc_synthase_dom"/>
</dbReference>
<evidence type="ECO:0000259" key="6">
    <source>
        <dbReference type="PROSITE" id="PS50075"/>
    </source>
</evidence>
<evidence type="ECO:0000313" key="9">
    <source>
        <dbReference type="Proteomes" id="UP001175001"/>
    </source>
</evidence>
<dbReference type="PROSITE" id="PS50075">
    <property type="entry name" value="CARRIER"/>
    <property type="match status" value="1"/>
</dbReference>
<dbReference type="InterPro" id="IPR000873">
    <property type="entry name" value="AMP-dep_synth/lig_dom"/>
</dbReference>
<dbReference type="Pfam" id="PF02801">
    <property type="entry name" value="Ketoacyl-synt_C"/>
    <property type="match status" value="1"/>
</dbReference>
<dbReference type="InterPro" id="IPR014030">
    <property type="entry name" value="Ketoacyl_synth_N"/>
</dbReference>
<dbReference type="Pfam" id="PF00109">
    <property type="entry name" value="ketoacyl-synt"/>
    <property type="match status" value="1"/>
</dbReference>
<dbReference type="GO" id="GO:0005737">
    <property type="term" value="C:cytoplasm"/>
    <property type="evidence" value="ECO:0007669"/>
    <property type="project" value="TreeGrafter"/>
</dbReference>
<dbReference type="Proteomes" id="UP001175001">
    <property type="component" value="Unassembled WGS sequence"/>
</dbReference>
<dbReference type="PROSITE" id="PS52004">
    <property type="entry name" value="KS3_2"/>
    <property type="match status" value="1"/>
</dbReference>
<dbReference type="Gene3D" id="3.30.300.30">
    <property type="match status" value="1"/>
</dbReference>
<evidence type="ECO:0000256" key="1">
    <source>
        <dbReference type="ARBA" id="ARBA00022450"/>
    </source>
</evidence>
<dbReference type="InterPro" id="IPR045851">
    <property type="entry name" value="AMP-bd_C_sf"/>
</dbReference>
<sequence>MALFKQDMSLLSGPTVISGSSNAGSTCQSAIGVRAVYPLTSSQEGIWVEYVTDPLSTKYNLTLEWDLSNSEKSWDSTSTVFSAIRRLTERHSVLRSVISVLDGKAHVEEHDPQAAEPVVRIVFCESSSVTESSVTTILRQPFNLREEYPARWVVLQDASTYRVFLVGHHIAVDGGSMSILSQEFLELMESLDVNLPLPVDFSRMHLFERAWRRTPVYQANESFFMGQVRNQRQPGRIAEKQDGKTVGCGEYRKIQSWSTFSKKELEEWGSSYRTSWFRIAVSLVGLLVMDQTRPPLGEDEILAVAFAGRPKDFQRCIGQFANALPVQVPLWKCLLDSPQSTLQSLVKAVSSNVSQAKRAELFPPIEVARCSRAHNIQYQPPKVAVTYSPKLAREECQLFPVEGAWDLFFCFLEYENDVKLGVIYDPSLFSESILSGMRSQFESLIELSKSPTTKLTDTLPWIPAHPSVPRSLAGEGLGRPCRHVHHWFDAHAELNPNNIALFSAELKTSVTYGQLYESSEEKSTLLRRKGVCPGDTVVINLQRGLHVIDWILAILKAGAAFVYLDPELANTRREAIMNNCQPTLVVDGQFEDMSYNWVFVNGSSDDDESTSDGSTSGTETKWATEDNDLAYIIYTSGSTGEPKGVMVEHGNLSSFVNATKDVFKVGYGARVLQLASFSFDASVLEWTMALCTGSCLCFAKHPKQLVGDYLADVIEQNQVTFMEITPTALETLPVTRDVASLRQISVGGEAGSRKLFETWHSRVDLVNAYGPTEGAIAVCYQKIDKEDVLPEVISAGQANPGTKIHISNESFTRILGCGQEGEVCFSGDQVVRGYRAKSELTAEKFRQHPANGVHMYRTGDRGVLLEDGSLVLLGRMDRELKLRGFRIAPEEVEKAIMGSGTGFTEASAHLSDDGLALEAFVAPLTSSTEDLSRALKSMVPVYMVPGIFHQVESLPKNASGKIDHKSVYALRGSLKSPEIMKRKDSLLESEEDSDNYCSDVETPGEEAAVTEIWQTVLGFSKPPKTDVNFFDIGGHSLLVPRLNEKLRQQFPLSTFRMVDLFHQSTIEQQAALVTTSKSISKPRRRPTKSPKRVAAPMTPPSPLSAPASALDRNTTITTTAASSSATTTTTTQSANPNQTDVAIIGLSGRFPGAQDADAFYEQLLRGYSGITPSTTCRTKTTLLGNIWVPQAGTLSDIEAFDHRFFNLSAEDATDMDPQQRLFLEVAHEALADAGIATTTREGRGVMTNATRIGVFVGAAQHAYHLHTESVVKDAFARENRGFTAPSLSARTAYHLNLAGPNVTVQTNCASSTVALSLAMDEIALGRCDVAVVGGVSVQLFNGGYITQPGQIFSAKGECRPFDSRADGTVPADAVVAVVLKRFSDAVSDRTPMYAKVLGTGIGSDGGMEKAGFQVPSPRGQAEVIKQAWKNVGVPVDRLVYSELHGSGTPIGDALELQGLTLALRELGRTSDRPWTVGSVKGNIGNTQHASGLVSLVKLCKSMQRGIIPATAGLEKPNQMIDPSLPIRFAVEQTPLRENDVVSISAAGWGGVNSHVVLTPAPARLLKTSSLRPQADKYQRQQLRAPRIKTEHANDEALVRATAAIISRCASDIFERDVGPHENLYEVGLDSKTYVSLTGSVAKMLETDRSIGIAGLILPDCTPTNLARLYVDQLASTSSNHGLLPSSSSAPSTSGSPSPQPTSTAAMDSMSEPEPSSPAPSAAMPASSTTSPPSDSACQPPLSES</sequence>
<dbReference type="Gene3D" id="3.40.47.10">
    <property type="match status" value="1"/>
</dbReference>
<dbReference type="PRINTS" id="PR00154">
    <property type="entry name" value="AMPBINDING"/>
</dbReference>
<dbReference type="InterPro" id="IPR016039">
    <property type="entry name" value="Thiolase-like"/>
</dbReference>
<dbReference type="PANTHER" id="PTHR45527">
    <property type="entry name" value="NONRIBOSOMAL PEPTIDE SYNTHETASE"/>
    <property type="match status" value="1"/>
</dbReference>
<dbReference type="SUPFAM" id="SSF53901">
    <property type="entry name" value="Thiolase-like"/>
    <property type="match status" value="1"/>
</dbReference>
<dbReference type="EMBL" id="JAUJDW010000050">
    <property type="protein sequence ID" value="KAK0647413.1"/>
    <property type="molecule type" value="Genomic_DNA"/>
</dbReference>
<dbReference type="Pfam" id="PF00668">
    <property type="entry name" value="Condensation"/>
    <property type="match status" value="1"/>
</dbReference>
<feature type="region of interest" description="Disordered" evidence="5">
    <location>
        <begin position="1677"/>
        <end position="1744"/>
    </location>
</feature>
<organism evidence="8 9">
    <name type="scientific">Lasiodiplodia hormozganensis</name>
    <dbReference type="NCBI Taxonomy" id="869390"/>
    <lineage>
        <taxon>Eukaryota</taxon>
        <taxon>Fungi</taxon>
        <taxon>Dikarya</taxon>
        <taxon>Ascomycota</taxon>
        <taxon>Pezizomycotina</taxon>
        <taxon>Dothideomycetes</taxon>
        <taxon>Dothideomycetes incertae sedis</taxon>
        <taxon>Botryosphaeriales</taxon>
        <taxon>Botryosphaeriaceae</taxon>
        <taxon>Lasiodiplodia</taxon>
    </lineage>
</organism>
<evidence type="ECO:0000256" key="3">
    <source>
        <dbReference type="ARBA" id="ARBA00022598"/>
    </source>
</evidence>
<dbReference type="Pfam" id="PF00501">
    <property type="entry name" value="AMP-binding"/>
    <property type="match status" value="1"/>
</dbReference>
<comment type="caution">
    <text evidence="8">The sequence shown here is derived from an EMBL/GenBank/DDBJ whole genome shotgun (WGS) entry which is preliminary data.</text>
</comment>
<dbReference type="InterPro" id="IPR023213">
    <property type="entry name" value="CAT-like_dom_sf"/>
</dbReference>
<dbReference type="SMART" id="SM00825">
    <property type="entry name" value="PKS_KS"/>
    <property type="match status" value="1"/>
</dbReference>
<reference evidence="8" key="1">
    <citation type="submission" date="2023-06" db="EMBL/GenBank/DDBJ databases">
        <title>Multi-omics analyses reveal the molecular pathogenesis toolkit of Lasiodiplodia hormozganensis, a cross-kingdom pathogen.</title>
        <authorList>
            <person name="Felix C."/>
            <person name="Meneses R."/>
            <person name="Goncalves M.F.M."/>
            <person name="Tilleman L."/>
            <person name="Duarte A.S."/>
            <person name="Jorrin-Novo J.V."/>
            <person name="Van De Peer Y."/>
            <person name="Deforce D."/>
            <person name="Van Nieuwerburgh F."/>
            <person name="Esteves A.C."/>
            <person name="Alves A."/>
        </authorList>
    </citation>
    <scope>NUCLEOTIDE SEQUENCE</scope>
    <source>
        <strain evidence="8">CBS 339.90</strain>
    </source>
</reference>
<dbReference type="InterPro" id="IPR020459">
    <property type="entry name" value="AMP-binding"/>
</dbReference>
<dbReference type="Gene3D" id="3.30.559.10">
    <property type="entry name" value="Chloramphenicol acetyltransferase-like domain"/>
    <property type="match status" value="1"/>
</dbReference>
<dbReference type="InterPro" id="IPR010071">
    <property type="entry name" value="AA_adenyl_dom"/>
</dbReference>
<evidence type="ECO:0000256" key="2">
    <source>
        <dbReference type="ARBA" id="ARBA00022553"/>
    </source>
</evidence>
<dbReference type="PANTHER" id="PTHR45527:SF1">
    <property type="entry name" value="FATTY ACID SYNTHASE"/>
    <property type="match status" value="1"/>
</dbReference>
<keyword evidence="2" id="KW-0597">Phosphoprotein</keyword>
<keyword evidence="4" id="KW-0808">Transferase</keyword>
<evidence type="ECO:0000313" key="8">
    <source>
        <dbReference type="EMBL" id="KAK0647413.1"/>
    </source>
</evidence>
<evidence type="ECO:0000259" key="7">
    <source>
        <dbReference type="PROSITE" id="PS52004"/>
    </source>
</evidence>
<feature type="compositionally biased region" description="Basic residues" evidence="5">
    <location>
        <begin position="1080"/>
        <end position="1091"/>
    </location>
</feature>
<dbReference type="GO" id="GO:0043041">
    <property type="term" value="P:amino acid activation for nonribosomal peptide biosynthetic process"/>
    <property type="evidence" value="ECO:0007669"/>
    <property type="project" value="TreeGrafter"/>
</dbReference>
<evidence type="ECO:0000256" key="5">
    <source>
        <dbReference type="SAM" id="MobiDB-lite"/>
    </source>
</evidence>
<dbReference type="Gene3D" id="3.40.50.12780">
    <property type="entry name" value="N-terminal domain of ligase-like"/>
    <property type="match status" value="1"/>
</dbReference>
<dbReference type="SUPFAM" id="SSF47336">
    <property type="entry name" value="ACP-like"/>
    <property type="match status" value="1"/>
</dbReference>
<dbReference type="InterPro" id="IPR036736">
    <property type="entry name" value="ACP-like_sf"/>
</dbReference>
<keyword evidence="3" id="KW-0436">Ligase</keyword>
<dbReference type="GO" id="GO:0044550">
    <property type="term" value="P:secondary metabolite biosynthetic process"/>
    <property type="evidence" value="ECO:0007669"/>
    <property type="project" value="TreeGrafter"/>
</dbReference>
<dbReference type="InterPro" id="IPR020845">
    <property type="entry name" value="AMP-binding_CS"/>
</dbReference>
<keyword evidence="9" id="KW-1185">Reference proteome</keyword>
<dbReference type="GO" id="GO:0031177">
    <property type="term" value="F:phosphopantetheine binding"/>
    <property type="evidence" value="ECO:0007669"/>
    <property type="project" value="TreeGrafter"/>
</dbReference>
<dbReference type="Pfam" id="PF00550">
    <property type="entry name" value="PP-binding"/>
    <property type="match status" value="1"/>
</dbReference>
<dbReference type="SUPFAM" id="SSF52777">
    <property type="entry name" value="CoA-dependent acyltransferases"/>
    <property type="match status" value="2"/>
</dbReference>
<dbReference type="NCBIfam" id="TIGR01733">
    <property type="entry name" value="AA-adenyl-dom"/>
    <property type="match status" value="1"/>
</dbReference>
<gene>
    <name evidence="8" type="primary">TAS1</name>
    <name evidence="8" type="ORF">DIS24_g7764</name>
</gene>
<dbReference type="GO" id="GO:0016874">
    <property type="term" value="F:ligase activity"/>
    <property type="evidence" value="ECO:0007669"/>
    <property type="project" value="UniProtKB-KW"/>
</dbReference>
<dbReference type="InterPro" id="IPR001242">
    <property type="entry name" value="Condensation_dom"/>
</dbReference>
<dbReference type="PROSITE" id="PS00455">
    <property type="entry name" value="AMP_BINDING"/>
    <property type="match status" value="1"/>
</dbReference>
<feature type="domain" description="Carrier" evidence="6">
    <location>
        <begin position="1000"/>
        <end position="1077"/>
    </location>
</feature>
<dbReference type="GO" id="GO:0016746">
    <property type="term" value="F:acyltransferase activity"/>
    <property type="evidence" value="ECO:0007669"/>
    <property type="project" value="InterPro"/>
</dbReference>
<feature type="domain" description="Ketosynthase family 3 (KS3)" evidence="7">
    <location>
        <begin position="1138"/>
        <end position="1559"/>
    </location>
</feature>
<dbReference type="SUPFAM" id="SSF56801">
    <property type="entry name" value="Acetyl-CoA synthetase-like"/>
    <property type="match status" value="1"/>
</dbReference>
<dbReference type="CDD" id="cd00833">
    <property type="entry name" value="PKS"/>
    <property type="match status" value="1"/>
</dbReference>
<evidence type="ECO:0000256" key="4">
    <source>
        <dbReference type="ARBA" id="ARBA00022679"/>
    </source>
</evidence>
<name>A0AA39Y7E0_9PEZI</name>
<keyword evidence="1" id="KW-0596">Phosphopantetheine</keyword>
<dbReference type="InterPro" id="IPR009081">
    <property type="entry name" value="PP-bd_ACP"/>
</dbReference>
<dbReference type="Gene3D" id="1.10.1200.10">
    <property type="entry name" value="ACP-like"/>
    <property type="match status" value="1"/>
</dbReference>
<dbReference type="CDD" id="cd05930">
    <property type="entry name" value="A_NRPS"/>
    <property type="match status" value="1"/>
</dbReference>
<dbReference type="Gene3D" id="3.30.559.30">
    <property type="entry name" value="Nonribosomal peptide synthetase, condensation domain"/>
    <property type="match status" value="1"/>
</dbReference>
<protein>
    <submittedName>
        <fullName evidence="8">Hybrid PKS-NRPS synthetase TAS1</fullName>
    </submittedName>
</protein>
<feature type="compositionally biased region" description="Low complexity" evidence="5">
    <location>
        <begin position="1677"/>
        <end position="1736"/>
    </location>
</feature>
<accession>A0AA39Y7E0</accession>